<protein>
    <submittedName>
        <fullName evidence="1">Uncharacterized protein</fullName>
    </submittedName>
</protein>
<organism evidence="1 2">
    <name type="scientific">Nitrolancea hollandica Lb</name>
    <dbReference type="NCBI Taxonomy" id="1129897"/>
    <lineage>
        <taxon>Bacteria</taxon>
        <taxon>Pseudomonadati</taxon>
        <taxon>Thermomicrobiota</taxon>
        <taxon>Thermomicrobia</taxon>
        <taxon>Sphaerobacterales</taxon>
        <taxon>Sphaerobacterineae</taxon>
        <taxon>Sphaerobacteraceae</taxon>
        <taxon>Nitrolancea</taxon>
    </lineage>
</organism>
<dbReference type="EMBL" id="CAGS01000507">
    <property type="protein sequence ID" value="CCF85739.1"/>
    <property type="molecule type" value="Genomic_DNA"/>
</dbReference>
<sequence>MNGIGSVQATHVDLAAIEDDVVRLAGGQARAVLEVGSRNFGLQGEAEQDALIAGFAAFLNSLSVPVQILVRVLPVDLAGSLQALERRKPDLPAALAELADDHLAFLRTLARRRTLLERRFYLVVPAEVDSPRTNRWRLPWPGPRKLTEPDADVCHRLSTRCDAVQRELGRCGLTVRRLGNAELVHLFVACWSPERARLRRLKHDLTASAGLVVQAQRNVERRS</sequence>
<dbReference type="Proteomes" id="UP000004221">
    <property type="component" value="Unassembled WGS sequence"/>
</dbReference>
<proteinExistence type="predicted"/>
<name>I4EM26_9BACT</name>
<dbReference type="OrthoDB" id="3354527at2"/>
<keyword evidence="2" id="KW-1185">Reference proteome</keyword>
<accession>I4EM26</accession>
<evidence type="ECO:0000313" key="2">
    <source>
        <dbReference type="Proteomes" id="UP000004221"/>
    </source>
</evidence>
<reference evidence="1 2" key="1">
    <citation type="journal article" date="2012" name="ISME J.">
        <title>Nitrification expanded: discovery, physiology and genomics of a nitrite-oxidizing bacterium from the phylum Chloroflexi.</title>
        <authorList>
            <person name="Sorokin D.Y."/>
            <person name="Lucker S."/>
            <person name="Vejmelkova D."/>
            <person name="Kostrikina N.A."/>
            <person name="Kleerebezem R."/>
            <person name="Rijpstra W.I."/>
            <person name="Damste J.S."/>
            <person name="Le Paslier D."/>
            <person name="Muyzer G."/>
            <person name="Wagner M."/>
            <person name="van Loosdrecht M.C."/>
            <person name="Daims H."/>
        </authorList>
    </citation>
    <scope>NUCLEOTIDE SEQUENCE [LARGE SCALE GENOMIC DNA]</scope>
    <source>
        <strain evidence="2">none</strain>
    </source>
</reference>
<comment type="caution">
    <text evidence="1">The sequence shown here is derived from an EMBL/GenBank/DDBJ whole genome shotgun (WGS) entry which is preliminary data.</text>
</comment>
<gene>
    <name evidence="1" type="ORF">NITHO_5550002</name>
</gene>
<evidence type="ECO:0000313" key="1">
    <source>
        <dbReference type="EMBL" id="CCF85739.1"/>
    </source>
</evidence>
<dbReference type="AlphaFoldDB" id="I4EM26"/>
<dbReference type="RefSeq" id="WP_008480881.1">
    <property type="nucleotide sequence ID" value="NZ_CAGS01000507.1"/>
</dbReference>